<gene>
    <name evidence="2" type="ORF">JHW45_05965</name>
</gene>
<feature type="transmembrane region" description="Helical" evidence="1">
    <location>
        <begin position="50"/>
        <end position="74"/>
    </location>
</feature>
<dbReference type="RefSeq" id="WP_272860022.1">
    <property type="nucleotide sequence ID" value="NZ_CP067134.1"/>
</dbReference>
<sequence length="219" mass="23150">MFDYAQRLQLALGDVVRRSALKVIAGVVLAVAVGFLLAALWSWLAHGLGWGATMASLAIGGGFVVIGAIILMVASRERHPMPTGDDLRREVEARASLAADAAVNRVQAEALRVADMAENKVHSLIDHAGFRANKLASDTERRAQEMFRGAAGSIGLTGQNIGKARNRAAGAARQASRAADSDAGNMAKLIGAFAVGVTLAAKLQERRRSRSDFDDADFL</sequence>
<evidence type="ECO:0000256" key="1">
    <source>
        <dbReference type="SAM" id="Phobius"/>
    </source>
</evidence>
<reference evidence="2 3" key="1">
    <citation type="submission" date="2021-01" db="EMBL/GenBank/DDBJ databases">
        <title>Biogeographic distribution of Paracoccus.</title>
        <authorList>
            <person name="Hollensteiner J."/>
            <person name="Leineberger J."/>
            <person name="Brinkhoff T."/>
            <person name="Daniel R."/>
        </authorList>
    </citation>
    <scope>NUCLEOTIDE SEQUENCE [LARGE SCALE GENOMIC DNA]</scope>
    <source>
        <strain evidence="2 3">LMG25392</strain>
    </source>
</reference>
<keyword evidence="1" id="KW-0812">Transmembrane</keyword>
<feature type="transmembrane region" description="Helical" evidence="1">
    <location>
        <begin position="21"/>
        <end position="44"/>
    </location>
</feature>
<evidence type="ECO:0000313" key="3">
    <source>
        <dbReference type="Proteomes" id="UP001218412"/>
    </source>
</evidence>
<keyword evidence="1" id="KW-0472">Membrane</keyword>
<dbReference type="EMBL" id="CP067134">
    <property type="protein sequence ID" value="WCR11904.1"/>
    <property type="molecule type" value="Genomic_DNA"/>
</dbReference>
<keyword evidence="1" id="KW-1133">Transmembrane helix</keyword>
<name>A0ABY7SYB1_9RHOB</name>
<dbReference type="Proteomes" id="UP001218412">
    <property type="component" value="Chromosome"/>
</dbReference>
<keyword evidence="3" id="KW-1185">Reference proteome</keyword>
<evidence type="ECO:0000313" key="2">
    <source>
        <dbReference type="EMBL" id="WCR11904.1"/>
    </source>
</evidence>
<organism evidence="2 3">
    <name type="scientific">Paracoccus stylophorae</name>
    <dbReference type="NCBI Taxonomy" id="659350"/>
    <lineage>
        <taxon>Bacteria</taxon>
        <taxon>Pseudomonadati</taxon>
        <taxon>Pseudomonadota</taxon>
        <taxon>Alphaproteobacteria</taxon>
        <taxon>Rhodobacterales</taxon>
        <taxon>Paracoccaceae</taxon>
        <taxon>Paracoccus</taxon>
    </lineage>
</organism>
<protein>
    <submittedName>
        <fullName evidence="2">Phage holin family protein</fullName>
    </submittedName>
</protein>
<accession>A0ABY7SYB1</accession>
<proteinExistence type="predicted"/>